<evidence type="ECO:0000313" key="2">
    <source>
        <dbReference type="EMBL" id="CAG6674482.1"/>
    </source>
</evidence>
<dbReference type="EMBL" id="HBUF01233977">
    <property type="protein sequence ID" value="CAG6674484.1"/>
    <property type="molecule type" value="Transcribed_RNA"/>
</dbReference>
<proteinExistence type="predicted"/>
<feature type="region of interest" description="Disordered" evidence="1">
    <location>
        <begin position="414"/>
        <end position="433"/>
    </location>
</feature>
<sequence length="433" mass="45852">MVIPIIPVVEAVAAAVEAKAREDRWRKICQAFGIRHTRTGGSTRTGVTMGGGTNVPGTRDSTRTRGPAPTTPAGIGPARLGPTSIPIGGHDRDLKALARRGPTLDTRFLATVALIIDTGPTIGQRHPGPKQVFKGVIHRAPTAGLSIVASLQAPTSEAARPGPIITLTAPSEIGRRVPTVSVPNLQALIHQTSSGAAPPGPIGVGLRAPSDQITGLIHRAPTDTTSAPSLQAPTTTVVARQAPTTVVARRAPTTVVAHRAPTILILTSEVNRPDQIKSPISLKARADIEVDRRDLIDTTSELFLRARILGPTLLARIIEPTLQARIIGPNLQARTGGTIEVNRLDLISRISDPDHQAPMATLTAVSHRGPTGSTTKEPRTTAQLDLHRHIAPRGPRTNSRAVVTPSLAMGMRTTTSHVTRTGRPVRQERIRCH</sequence>
<protein>
    <submittedName>
        <fullName evidence="2">Uncharacterized protein</fullName>
    </submittedName>
</protein>
<evidence type="ECO:0000256" key="1">
    <source>
        <dbReference type="SAM" id="MobiDB-lite"/>
    </source>
</evidence>
<reference evidence="2" key="1">
    <citation type="submission" date="2021-05" db="EMBL/GenBank/DDBJ databases">
        <authorList>
            <person name="Alioto T."/>
            <person name="Alioto T."/>
            <person name="Gomez Garrido J."/>
        </authorList>
    </citation>
    <scope>NUCLEOTIDE SEQUENCE</scope>
</reference>
<dbReference type="EMBL" id="HBUF01233976">
    <property type="protein sequence ID" value="CAG6674482.1"/>
    <property type="molecule type" value="Transcribed_RNA"/>
</dbReference>
<feature type="compositionally biased region" description="Low complexity" evidence="1">
    <location>
        <begin position="64"/>
        <end position="79"/>
    </location>
</feature>
<dbReference type="AlphaFoldDB" id="A0A8D8SV80"/>
<name>A0A8D8SV80_9HEMI</name>
<feature type="region of interest" description="Disordered" evidence="1">
    <location>
        <begin position="39"/>
        <end position="81"/>
    </location>
</feature>
<organism evidence="2">
    <name type="scientific">Cacopsylla melanoneura</name>
    <dbReference type="NCBI Taxonomy" id="428564"/>
    <lineage>
        <taxon>Eukaryota</taxon>
        <taxon>Metazoa</taxon>
        <taxon>Ecdysozoa</taxon>
        <taxon>Arthropoda</taxon>
        <taxon>Hexapoda</taxon>
        <taxon>Insecta</taxon>
        <taxon>Pterygota</taxon>
        <taxon>Neoptera</taxon>
        <taxon>Paraneoptera</taxon>
        <taxon>Hemiptera</taxon>
        <taxon>Sternorrhyncha</taxon>
        <taxon>Psylloidea</taxon>
        <taxon>Psyllidae</taxon>
        <taxon>Psyllinae</taxon>
        <taxon>Cacopsylla</taxon>
    </lineage>
</organism>
<accession>A0A8D8SV80</accession>
<dbReference type="EMBL" id="HBUF01233975">
    <property type="protein sequence ID" value="CAG6674480.1"/>
    <property type="molecule type" value="Transcribed_RNA"/>
</dbReference>